<evidence type="ECO:0000256" key="1">
    <source>
        <dbReference type="SAM" id="MobiDB-lite"/>
    </source>
</evidence>
<evidence type="ECO:0000313" key="2">
    <source>
        <dbReference type="EMBL" id="TDX23702.1"/>
    </source>
</evidence>
<evidence type="ECO:0000313" key="3">
    <source>
        <dbReference type="Proteomes" id="UP000294489"/>
    </source>
</evidence>
<dbReference type="EMBL" id="SOEC01000024">
    <property type="protein sequence ID" value="TDX23702.1"/>
    <property type="molecule type" value="Genomic_DNA"/>
</dbReference>
<proteinExistence type="predicted"/>
<evidence type="ECO:0008006" key="4">
    <source>
        <dbReference type="Google" id="ProtNLM"/>
    </source>
</evidence>
<dbReference type="OrthoDB" id="6354133at2"/>
<comment type="caution">
    <text evidence="2">The sequence shown here is derived from an EMBL/GenBank/DDBJ whole genome shotgun (WGS) entry which is preliminary data.</text>
</comment>
<name>A0A4R8FEL7_9GAMM</name>
<feature type="region of interest" description="Disordered" evidence="1">
    <location>
        <begin position="251"/>
        <end position="276"/>
    </location>
</feature>
<dbReference type="Gene3D" id="3.50.14.10">
    <property type="entry name" value="Replication terminator Tus, domain 1 superfamily/Replication terminator Tus"/>
    <property type="match status" value="1"/>
</dbReference>
<sequence>MAQTQYQLLAALERHFDEVIQKTEALLSRYEAHQGAAWALNEPTPNVDWLRRALFDFWYLDGQDGRVTRTYVGLIAADQGLLEAVGALNQAKSSFSEQIGLIQAKDPGLIPEVKSILPFRHPALHNHLRGSGLARLHLKQCWRHLPVADAELSRVRLAWYSSGRSIKRVSVPEAEQMLQKYDSEAPHIQIQLRKLAGIPSLEPLAKVQKQAPLMRANLFFREPLADGRMRRAMNVALPVFIPSTDGSLPDYNQVAPFPPEKRTRAKRSDERLEEEPFLPSVHIYRYRSQPEPESTAPSA</sequence>
<protein>
    <recommendedName>
        <fullName evidence="4">DNA replication terminus site binding protein</fullName>
    </recommendedName>
</protein>
<feature type="compositionally biased region" description="Basic and acidic residues" evidence="1">
    <location>
        <begin position="259"/>
        <end position="270"/>
    </location>
</feature>
<accession>A0A4R8FEL7</accession>
<dbReference type="AlphaFoldDB" id="A0A4R8FEL7"/>
<dbReference type="Proteomes" id="UP000294489">
    <property type="component" value="Unassembled WGS sequence"/>
</dbReference>
<dbReference type="GO" id="GO:0003677">
    <property type="term" value="F:DNA binding"/>
    <property type="evidence" value="ECO:0007669"/>
    <property type="project" value="InterPro"/>
</dbReference>
<dbReference type="InterPro" id="IPR036381">
    <property type="entry name" value="Tus_dom1"/>
</dbReference>
<organism evidence="2 3">
    <name type="scientific">Modicisalibacter xianhensis</name>
    <dbReference type="NCBI Taxonomy" id="442341"/>
    <lineage>
        <taxon>Bacteria</taxon>
        <taxon>Pseudomonadati</taxon>
        <taxon>Pseudomonadota</taxon>
        <taxon>Gammaproteobacteria</taxon>
        <taxon>Oceanospirillales</taxon>
        <taxon>Halomonadaceae</taxon>
        <taxon>Modicisalibacter</taxon>
    </lineage>
</organism>
<dbReference type="RefSeq" id="WP_134020562.1">
    <property type="nucleotide sequence ID" value="NZ_SOEC01000024.1"/>
</dbReference>
<reference evidence="2 3" key="1">
    <citation type="submission" date="2019-03" db="EMBL/GenBank/DDBJ databases">
        <title>Freshwater and sediment microbial communities from various areas in North America, analyzing microbe dynamics in response to fracking.</title>
        <authorList>
            <person name="Lamendella R."/>
        </authorList>
    </citation>
    <scope>NUCLEOTIDE SEQUENCE [LARGE SCALE GENOMIC DNA]</scope>
    <source>
        <strain evidence="2 3">6_TX</strain>
    </source>
</reference>
<dbReference type="GO" id="GO:0005737">
    <property type="term" value="C:cytoplasm"/>
    <property type="evidence" value="ECO:0007669"/>
    <property type="project" value="InterPro"/>
</dbReference>
<gene>
    <name evidence="2" type="ORF">DFO67_12419</name>
</gene>
<dbReference type="GO" id="GO:0006274">
    <property type="term" value="P:DNA replication termination"/>
    <property type="evidence" value="ECO:0007669"/>
    <property type="project" value="InterPro"/>
</dbReference>